<keyword evidence="1" id="KW-0732">Signal</keyword>
<sequence length="308" mass="31136">MHRIPAVLAVLGLSALTLAACAAGPAEATCERTDSSSSVFDVIHASGDFGTPQVKIDAPITVDATQHVDETVGDGTRLTTDAQDVIFSVSILSGASGQQVAGGATPPQALTDWRENYAGLADAMMCATEGSRILATIPASGLSEQAAQSWGVGADQSIVVAIDLTKVYLAAADGASQYNDRPGMPSVVVAPGGRPGIIVPDAAAPEELVTETLLKGTGPEITADDTARVQFTAVDWATRKVTKSTWEDGASVPITSQSRVPFAAELVGATVGSQLLVVVPADGAGSAASVYVVDILGIDPPAAAAGTR</sequence>
<name>A0ABS5XVK5_9MICO</name>
<dbReference type="SUPFAM" id="SSF54534">
    <property type="entry name" value="FKBP-like"/>
    <property type="match status" value="1"/>
</dbReference>
<dbReference type="RefSeq" id="WP_215487795.1">
    <property type="nucleotide sequence ID" value="NZ_BAAAPJ010000004.1"/>
</dbReference>
<comment type="caution">
    <text evidence="2">The sequence shown here is derived from an EMBL/GenBank/DDBJ whole genome shotgun (WGS) entry which is preliminary data.</text>
</comment>
<dbReference type="PROSITE" id="PS51257">
    <property type="entry name" value="PROKAR_LIPOPROTEIN"/>
    <property type="match status" value="1"/>
</dbReference>
<organism evidence="2 3">
    <name type="scientific">Microbacterium flavum</name>
    <dbReference type="NCBI Taxonomy" id="415216"/>
    <lineage>
        <taxon>Bacteria</taxon>
        <taxon>Bacillati</taxon>
        <taxon>Actinomycetota</taxon>
        <taxon>Actinomycetes</taxon>
        <taxon>Micrococcales</taxon>
        <taxon>Microbacteriaceae</taxon>
        <taxon>Microbacterium</taxon>
    </lineage>
</organism>
<keyword evidence="3" id="KW-1185">Reference proteome</keyword>
<dbReference type="Proteomes" id="UP000740605">
    <property type="component" value="Unassembled WGS sequence"/>
</dbReference>
<dbReference type="InterPro" id="IPR046357">
    <property type="entry name" value="PPIase_dom_sf"/>
</dbReference>
<gene>
    <name evidence="2" type="ORF">J0P97_10785</name>
</gene>
<protein>
    <submittedName>
        <fullName evidence="2">Peptidylprolyl isomerase</fullName>
    </submittedName>
</protein>
<evidence type="ECO:0000256" key="1">
    <source>
        <dbReference type="SAM" id="SignalP"/>
    </source>
</evidence>
<evidence type="ECO:0000313" key="2">
    <source>
        <dbReference type="EMBL" id="MBT8798557.1"/>
    </source>
</evidence>
<dbReference type="GO" id="GO:0016853">
    <property type="term" value="F:isomerase activity"/>
    <property type="evidence" value="ECO:0007669"/>
    <property type="project" value="UniProtKB-KW"/>
</dbReference>
<accession>A0ABS5XVK5</accession>
<evidence type="ECO:0000313" key="3">
    <source>
        <dbReference type="Proteomes" id="UP000740605"/>
    </source>
</evidence>
<feature type="chain" id="PRO_5045757431" evidence="1">
    <location>
        <begin position="23"/>
        <end position="308"/>
    </location>
</feature>
<proteinExistence type="predicted"/>
<dbReference type="Gene3D" id="3.10.50.40">
    <property type="match status" value="1"/>
</dbReference>
<feature type="signal peptide" evidence="1">
    <location>
        <begin position="1"/>
        <end position="22"/>
    </location>
</feature>
<keyword evidence="2" id="KW-0413">Isomerase</keyword>
<reference evidence="2 3" key="1">
    <citation type="submission" date="2021-03" db="EMBL/GenBank/DDBJ databases">
        <title>Microbacterium pauli sp. nov., isolated from microfiltered milk.</title>
        <authorList>
            <person name="Bellassi P."/>
            <person name="Fontana A."/>
            <person name="Callegari M.L."/>
            <person name="Lorenzo M."/>
            <person name="Cappa F."/>
        </authorList>
    </citation>
    <scope>NUCLEOTIDE SEQUENCE [LARGE SCALE GENOMIC DNA]</scope>
    <source>
        <strain evidence="2 3">DSM 18909</strain>
    </source>
</reference>
<dbReference type="EMBL" id="JAFLHG010000009">
    <property type="protein sequence ID" value="MBT8798557.1"/>
    <property type="molecule type" value="Genomic_DNA"/>
</dbReference>